<feature type="domain" description="Tyrosine specific protein phosphatases" evidence="1">
    <location>
        <begin position="1"/>
        <end position="60"/>
    </location>
</feature>
<dbReference type="RefSeq" id="WP_319927438.1">
    <property type="nucleotide sequence ID" value="NZ_VCDP01000078.1"/>
</dbReference>
<dbReference type="EMBL" id="VCDP01000078">
    <property type="protein sequence ID" value="MDX8000723.1"/>
    <property type="molecule type" value="Genomic_DNA"/>
</dbReference>
<dbReference type="Proteomes" id="UP001271640">
    <property type="component" value="Unassembled WGS sequence"/>
</dbReference>
<reference evidence="3" key="1">
    <citation type="journal article" date="2024" name="Toxins">
        <title>Genome Sequence Analysis of Native Xenorhabdus Strains Isolated from Entomopathogenic Nematodes in Argentina.</title>
        <authorList>
            <person name="Palma L."/>
            <person name="Frizzo L."/>
            <person name="Kaiser S."/>
            <person name="Berry C."/>
            <person name="Caballero P."/>
            <person name="Bode H.B."/>
            <person name="Del Valle E.E."/>
        </authorList>
    </citation>
    <scope>NUCLEOTIDE SEQUENCE [LARGE SCALE GENOMIC DNA]</scope>
    <source>
        <strain evidence="3">Reich</strain>
    </source>
</reference>
<comment type="caution">
    <text evidence="2">The sequence shown here is derived from an EMBL/GenBank/DDBJ whole genome shotgun (WGS) entry which is preliminary data.</text>
</comment>
<evidence type="ECO:0000313" key="3">
    <source>
        <dbReference type="Proteomes" id="UP001271640"/>
    </source>
</evidence>
<name>A0ABU4SQ05_9GAMM</name>
<feature type="non-terminal residue" evidence="2">
    <location>
        <position position="1"/>
    </location>
</feature>
<dbReference type="SUPFAM" id="SSF52799">
    <property type="entry name" value="(Phosphotyrosine protein) phosphatases II"/>
    <property type="match status" value="1"/>
</dbReference>
<dbReference type="Pfam" id="PF00782">
    <property type="entry name" value="DSPc"/>
    <property type="match status" value="1"/>
</dbReference>
<dbReference type="PANTHER" id="PTHR47216:SF4">
    <property type="entry name" value="OS01G0859400 PROTEIN"/>
    <property type="match status" value="1"/>
</dbReference>
<dbReference type="InterPro" id="IPR000340">
    <property type="entry name" value="Dual-sp_phosphatase_cat-dom"/>
</dbReference>
<dbReference type="PROSITE" id="PS00383">
    <property type="entry name" value="TYR_PHOSPHATASE_1"/>
    <property type="match status" value="1"/>
</dbReference>
<dbReference type="InterPro" id="IPR029021">
    <property type="entry name" value="Prot-tyrosine_phosphatase-like"/>
</dbReference>
<keyword evidence="3" id="KW-1185">Reference proteome</keyword>
<dbReference type="PROSITE" id="PS50056">
    <property type="entry name" value="TYR_PHOSPHATASE_2"/>
    <property type="match status" value="1"/>
</dbReference>
<sequence length="74" mass="8637">QGFLCSQGSVFIHCTLGLSRSAMVVAAWLLKKHPEYNVTTAINILRQVRPQVTFRQTHMDILTHWEKSYRHRKT</sequence>
<gene>
    <name evidence="2" type="ORF">FE394_16400</name>
</gene>
<organism evidence="2 3">
    <name type="scientific">Xenorhabdus littoralis</name>
    <dbReference type="NCBI Taxonomy" id="2582835"/>
    <lineage>
        <taxon>Bacteria</taxon>
        <taxon>Pseudomonadati</taxon>
        <taxon>Pseudomonadota</taxon>
        <taxon>Gammaproteobacteria</taxon>
        <taxon>Enterobacterales</taxon>
        <taxon>Morganellaceae</taxon>
        <taxon>Xenorhabdus</taxon>
    </lineage>
</organism>
<accession>A0ABU4SQ05</accession>
<proteinExistence type="predicted"/>
<dbReference type="InterPro" id="IPR000387">
    <property type="entry name" value="Tyr_Pase_dom"/>
</dbReference>
<dbReference type="InterPro" id="IPR016130">
    <property type="entry name" value="Tyr_Pase_AS"/>
</dbReference>
<evidence type="ECO:0000259" key="1">
    <source>
        <dbReference type="PROSITE" id="PS50056"/>
    </source>
</evidence>
<evidence type="ECO:0000313" key="2">
    <source>
        <dbReference type="EMBL" id="MDX8000723.1"/>
    </source>
</evidence>
<dbReference type="Gene3D" id="3.90.190.10">
    <property type="entry name" value="Protein tyrosine phosphatase superfamily"/>
    <property type="match status" value="1"/>
</dbReference>
<dbReference type="PANTHER" id="PTHR47216">
    <property type="match status" value="1"/>
</dbReference>
<protein>
    <recommendedName>
        <fullName evidence="1">Tyrosine specific protein phosphatases domain-containing protein</fullName>
    </recommendedName>
</protein>